<name>A0A2Z6S263_9GLOM</name>
<dbReference type="AlphaFoldDB" id="A0A2Z6S263"/>
<reference evidence="1 2" key="1">
    <citation type="submission" date="2017-11" db="EMBL/GenBank/DDBJ databases">
        <title>The genome of Rhizophagus clarus HR1 reveals common genetic basis of auxotrophy among arbuscular mycorrhizal fungi.</title>
        <authorList>
            <person name="Kobayashi Y."/>
        </authorList>
    </citation>
    <scope>NUCLEOTIDE SEQUENCE [LARGE SCALE GENOMIC DNA]</scope>
    <source>
        <strain evidence="1 2">HR1</strain>
    </source>
</reference>
<comment type="caution">
    <text evidence="1">The sequence shown here is derived from an EMBL/GenBank/DDBJ whole genome shotgun (WGS) entry which is preliminary data.</text>
</comment>
<keyword evidence="2" id="KW-1185">Reference proteome</keyword>
<accession>A0A2Z6S263</accession>
<dbReference type="Proteomes" id="UP000247702">
    <property type="component" value="Unassembled WGS sequence"/>
</dbReference>
<organism evidence="1 2">
    <name type="scientific">Rhizophagus clarus</name>
    <dbReference type="NCBI Taxonomy" id="94130"/>
    <lineage>
        <taxon>Eukaryota</taxon>
        <taxon>Fungi</taxon>
        <taxon>Fungi incertae sedis</taxon>
        <taxon>Mucoromycota</taxon>
        <taxon>Glomeromycotina</taxon>
        <taxon>Glomeromycetes</taxon>
        <taxon>Glomerales</taxon>
        <taxon>Glomeraceae</taxon>
        <taxon>Rhizophagus</taxon>
    </lineage>
</organism>
<evidence type="ECO:0000313" key="1">
    <source>
        <dbReference type="EMBL" id="GBB98098.1"/>
    </source>
</evidence>
<sequence>MQDDKSTSSGHHFEIVFTFYRPKTISTHHVMFNLKKLGKKLIPPTNTEVVHQENCDHRLHSKVWNTKHTGSNSISKVRNFNSKQTEVFEGSELYFKADHCKSGTPLEADWYFEGPDVPFRKLDSIQRSRVTIFKGHLKTKPRLFEGLGRSISKAGLYLKSRAWADQNILKACASCMP</sequence>
<evidence type="ECO:0000313" key="2">
    <source>
        <dbReference type="Proteomes" id="UP000247702"/>
    </source>
</evidence>
<gene>
    <name evidence="1" type="ORF">RclHR1_31380001</name>
</gene>
<proteinExistence type="predicted"/>
<dbReference type="EMBL" id="BEXD01002378">
    <property type="protein sequence ID" value="GBB98098.1"/>
    <property type="molecule type" value="Genomic_DNA"/>
</dbReference>
<protein>
    <submittedName>
        <fullName evidence="1">Uncharacterized protein</fullName>
    </submittedName>
</protein>